<evidence type="ECO:0000256" key="11">
    <source>
        <dbReference type="ARBA" id="ARBA00023053"/>
    </source>
</evidence>
<dbReference type="GO" id="GO:0015081">
    <property type="term" value="F:sodium ion transmembrane transporter activity"/>
    <property type="evidence" value="ECO:0007669"/>
    <property type="project" value="UniProtKB-UniRule"/>
</dbReference>
<sequence length="86" mass="9515">MTNGELMLEGVNLMIAGMGFVMVFLLLLVYAVQLMSRIIARFTPDLPLPVIPIPQPEQPLSSTDDALTKVAIAAALHHHRRTHDKK</sequence>
<dbReference type="GO" id="GO:0008948">
    <property type="term" value="F:oxaloacetate decarboxylase activity"/>
    <property type="evidence" value="ECO:0007669"/>
    <property type="project" value="UniProtKB-UniRule"/>
</dbReference>
<evidence type="ECO:0000256" key="17">
    <source>
        <dbReference type="RuleBase" id="RU004278"/>
    </source>
</evidence>
<gene>
    <name evidence="16" type="primary">oadG</name>
    <name evidence="18" type="ordered locus">Tola_0400</name>
</gene>
<dbReference type="STRING" id="595494.Tola_0400"/>
<evidence type="ECO:0000256" key="1">
    <source>
        <dbReference type="ARBA" id="ARBA00001959"/>
    </source>
</evidence>
<evidence type="ECO:0000256" key="4">
    <source>
        <dbReference type="ARBA" id="ARBA00005844"/>
    </source>
</evidence>
<evidence type="ECO:0000256" key="12">
    <source>
        <dbReference type="ARBA" id="ARBA00023065"/>
    </source>
</evidence>
<keyword evidence="14 16" id="KW-0739">Sodium transport</keyword>
<accession>C4L9D0</accession>
<evidence type="ECO:0000256" key="10">
    <source>
        <dbReference type="ARBA" id="ARBA00022989"/>
    </source>
</evidence>
<dbReference type="EC" id="7.2.4.2" evidence="16"/>
<protein>
    <recommendedName>
        <fullName evidence="16">Probable oxaloacetate decarboxylase gamma chain</fullName>
        <ecNumber evidence="16">7.2.4.2</ecNumber>
    </recommendedName>
</protein>
<dbReference type="KEGG" id="tau:Tola_0400"/>
<evidence type="ECO:0000256" key="9">
    <source>
        <dbReference type="ARBA" id="ARBA00022967"/>
    </source>
</evidence>
<dbReference type="GO" id="GO:0015451">
    <property type="term" value="F:decarboxylation-driven active transmembrane transporter activity"/>
    <property type="evidence" value="ECO:0007669"/>
    <property type="project" value="UniProtKB-EC"/>
</dbReference>
<dbReference type="NCBIfam" id="TIGR01195">
    <property type="entry name" value="oadG_fam"/>
    <property type="match status" value="1"/>
</dbReference>
<dbReference type="OrthoDB" id="5772594at2"/>
<dbReference type="GO" id="GO:0005886">
    <property type="term" value="C:plasma membrane"/>
    <property type="evidence" value="ECO:0007669"/>
    <property type="project" value="UniProtKB-SubCell"/>
</dbReference>
<evidence type="ECO:0000313" key="19">
    <source>
        <dbReference type="Proteomes" id="UP000009073"/>
    </source>
</evidence>
<evidence type="ECO:0000256" key="13">
    <source>
        <dbReference type="ARBA" id="ARBA00023136"/>
    </source>
</evidence>
<comment type="subcellular location">
    <subcellularLocation>
        <location evidence="3 16 17">Cell membrane</location>
        <topology evidence="3 16 17">Single-pass membrane protein</topology>
    </subcellularLocation>
</comment>
<keyword evidence="10 16" id="KW-1133">Transmembrane helix</keyword>
<comment type="similarity">
    <text evidence="4 16 17">Belongs to the OadG family.</text>
</comment>
<evidence type="ECO:0000256" key="7">
    <source>
        <dbReference type="ARBA" id="ARBA00022475"/>
    </source>
</evidence>
<dbReference type="HAMAP" id="MF_00404">
    <property type="entry name" value="OadG"/>
    <property type="match status" value="1"/>
</dbReference>
<organism evidence="18 19">
    <name type="scientific">Tolumonas auensis (strain DSM 9187 / NBRC 110442 / TA 4)</name>
    <dbReference type="NCBI Taxonomy" id="595494"/>
    <lineage>
        <taxon>Bacteria</taxon>
        <taxon>Pseudomonadati</taxon>
        <taxon>Pseudomonadota</taxon>
        <taxon>Gammaproteobacteria</taxon>
        <taxon>Aeromonadales</taxon>
        <taxon>Aeromonadaceae</taxon>
        <taxon>Tolumonas</taxon>
    </lineage>
</organism>
<comment type="cofactor">
    <cofactor evidence="1 16 17">
        <name>Na(+)</name>
        <dbReference type="ChEBI" id="CHEBI:29101"/>
    </cofactor>
</comment>
<reference evidence="19" key="1">
    <citation type="submission" date="2009-05" db="EMBL/GenBank/DDBJ databases">
        <title>Complete sequence of Tolumonas auensis DSM 9187.</title>
        <authorList>
            <consortium name="US DOE Joint Genome Institute"/>
            <person name="Lucas S."/>
            <person name="Copeland A."/>
            <person name="Lapidus A."/>
            <person name="Glavina del Rio T."/>
            <person name="Tice H."/>
            <person name="Bruce D."/>
            <person name="Goodwin L."/>
            <person name="Pitluck S."/>
            <person name="Chertkov O."/>
            <person name="Brettin T."/>
            <person name="Detter J.C."/>
            <person name="Han C."/>
            <person name="Larimer F."/>
            <person name="Land M."/>
            <person name="Hauser L."/>
            <person name="Kyrpides N."/>
            <person name="Mikhailova N."/>
            <person name="Spring S."/>
            <person name="Beller H."/>
        </authorList>
    </citation>
    <scope>NUCLEOTIDE SEQUENCE [LARGE SCALE GENOMIC DNA]</scope>
    <source>
        <strain evidence="19">DSM 9187 / TA4</strain>
    </source>
</reference>
<keyword evidence="8 16" id="KW-0812">Transmembrane</keyword>
<comment type="catalytic activity">
    <reaction evidence="15 16 17">
        <text>oxaloacetate + 2 Na(+)(in) + H(+) = pyruvate + 2 Na(+)(out) + CO2</text>
        <dbReference type="Rhea" id="RHEA:57724"/>
        <dbReference type="ChEBI" id="CHEBI:15361"/>
        <dbReference type="ChEBI" id="CHEBI:15378"/>
        <dbReference type="ChEBI" id="CHEBI:16452"/>
        <dbReference type="ChEBI" id="CHEBI:16526"/>
        <dbReference type="ChEBI" id="CHEBI:29101"/>
        <dbReference type="EC" id="7.2.4.2"/>
    </reaction>
</comment>
<keyword evidence="9 16" id="KW-1278">Translocase</keyword>
<evidence type="ECO:0000256" key="15">
    <source>
        <dbReference type="ARBA" id="ARBA00048176"/>
    </source>
</evidence>
<keyword evidence="19" id="KW-1185">Reference proteome</keyword>
<keyword evidence="13 16" id="KW-0472">Membrane</keyword>
<dbReference type="RefSeq" id="WP_012728628.1">
    <property type="nucleotide sequence ID" value="NC_012691.1"/>
</dbReference>
<evidence type="ECO:0000256" key="8">
    <source>
        <dbReference type="ARBA" id="ARBA00022692"/>
    </source>
</evidence>
<dbReference type="HOGENOM" id="CLU_168750_3_0_6"/>
<keyword evidence="11 16" id="KW-0915">Sodium</keyword>
<evidence type="ECO:0000256" key="2">
    <source>
        <dbReference type="ARBA" id="ARBA00003002"/>
    </source>
</evidence>
<comment type="function">
    <text evidence="2 16 17">Catalyzes the decarboxylation of oxaloacetate coupled to Na(+) translocation.</text>
</comment>
<dbReference type="GO" id="GO:0036376">
    <property type="term" value="P:sodium ion export across plasma membrane"/>
    <property type="evidence" value="ECO:0007669"/>
    <property type="project" value="InterPro"/>
</dbReference>
<evidence type="ECO:0000256" key="3">
    <source>
        <dbReference type="ARBA" id="ARBA00004162"/>
    </source>
</evidence>
<evidence type="ECO:0000313" key="18">
    <source>
        <dbReference type="EMBL" id="ACQ92029.1"/>
    </source>
</evidence>
<dbReference type="Proteomes" id="UP000009073">
    <property type="component" value="Chromosome"/>
</dbReference>
<name>C4L9D0_TOLAT</name>
<evidence type="ECO:0000256" key="16">
    <source>
        <dbReference type="HAMAP-Rule" id="MF_00404"/>
    </source>
</evidence>
<evidence type="ECO:0000256" key="5">
    <source>
        <dbReference type="ARBA" id="ARBA00011869"/>
    </source>
</evidence>
<dbReference type="AlphaFoldDB" id="C4L9D0"/>
<reference evidence="18 19" key="2">
    <citation type="journal article" date="2011" name="Stand. Genomic Sci.">
        <title>Complete genome sequence of Tolumonas auensis type strain (TA 4).</title>
        <authorList>
            <person name="Chertkov O."/>
            <person name="Copeland A."/>
            <person name="Lucas S."/>
            <person name="Lapidus A."/>
            <person name="Berry K.W."/>
            <person name="Detter J.C."/>
            <person name="Del Rio T.G."/>
            <person name="Hammon N."/>
            <person name="Dalin E."/>
            <person name="Tice H."/>
            <person name="Pitluck S."/>
            <person name="Richardson P."/>
            <person name="Bruce D."/>
            <person name="Goodwin L."/>
            <person name="Han C."/>
            <person name="Tapia R."/>
            <person name="Saunders E."/>
            <person name="Schmutz J."/>
            <person name="Brettin T."/>
            <person name="Larimer F."/>
            <person name="Land M."/>
            <person name="Hauser L."/>
            <person name="Spring S."/>
            <person name="Rohde M."/>
            <person name="Kyrpides N.C."/>
            <person name="Ivanova N."/>
            <person name="Goker M."/>
            <person name="Beller H.R."/>
            <person name="Klenk H.P."/>
            <person name="Woyke T."/>
        </authorList>
    </citation>
    <scope>NUCLEOTIDE SEQUENCE [LARGE SCALE GENOMIC DNA]</scope>
    <source>
        <strain evidence="19">DSM 9187 / TA4</strain>
    </source>
</reference>
<dbReference type="eggNOG" id="COG3630">
    <property type="taxonomic scope" value="Bacteria"/>
</dbReference>
<comment type="subunit">
    <text evidence="5 16">Heterotrimer of an alpha, a beta and a gamma subunit.</text>
</comment>
<evidence type="ECO:0000256" key="6">
    <source>
        <dbReference type="ARBA" id="ARBA00022448"/>
    </source>
</evidence>
<keyword evidence="7 16" id="KW-1003">Cell membrane</keyword>
<dbReference type="InterPro" id="IPR005899">
    <property type="entry name" value="Na_pump_deCOase"/>
</dbReference>
<proteinExistence type="inferred from homology"/>
<evidence type="ECO:0000256" key="14">
    <source>
        <dbReference type="ARBA" id="ARBA00023201"/>
    </source>
</evidence>
<feature type="transmembrane region" description="Helical" evidence="16 17">
    <location>
        <begin position="12"/>
        <end position="32"/>
    </location>
</feature>
<dbReference type="Pfam" id="PF04277">
    <property type="entry name" value="OAD_gamma"/>
    <property type="match status" value="1"/>
</dbReference>
<dbReference type="EMBL" id="CP001616">
    <property type="protein sequence ID" value="ACQ92029.1"/>
    <property type="molecule type" value="Genomic_DNA"/>
</dbReference>
<keyword evidence="12 16" id="KW-0406">Ion transport</keyword>
<dbReference type="InterPro" id="IPR023424">
    <property type="entry name" value="OadG"/>
</dbReference>
<keyword evidence="6 16" id="KW-0813">Transport</keyword>